<reference evidence="9" key="1">
    <citation type="submission" date="2021-03" db="EMBL/GenBank/DDBJ databases">
        <title>Revisited historic fungal species revealed as producer of novel bioactive compounds through whole genome sequencing and comparative genomics.</title>
        <authorList>
            <person name="Vignolle G.A."/>
            <person name="Hochenegger N."/>
            <person name="Mach R.L."/>
            <person name="Mach-Aigner A.R."/>
            <person name="Javad Rahimi M."/>
            <person name="Salim K.A."/>
            <person name="Chan C.M."/>
            <person name="Lim L.B.L."/>
            <person name="Cai F."/>
            <person name="Druzhinina I.S."/>
            <person name="U'Ren J.M."/>
            <person name="Derntl C."/>
        </authorList>
    </citation>
    <scope>NUCLEOTIDE SEQUENCE</scope>
    <source>
        <strain evidence="9">TUCIM 5799</strain>
    </source>
</reference>
<keyword evidence="6" id="KW-0539">Nucleus</keyword>
<dbReference type="EMBL" id="JAFIMR010000001">
    <property type="protein sequence ID" value="KAI1881443.1"/>
    <property type="molecule type" value="Genomic_DNA"/>
</dbReference>
<dbReference type="PROSITE" id="PS50162">
    <property type="entry name" value="RECA_2"/>
    <property type="match status" value="1"/>
</dbReference>
<dbReference type="InterPro" id="IPR052093">
    <property type="entry name" value="HR_Repair_Mediator"/>
</dbReference>
<accession>A0A9Q0AS35</accession>
<dbReference type="CDD" id="cd01393">
    <property type="entry name" value="RecA-like"/>
    <property type="match status" value="1"/>
</dbReference>
<keyword evidence="4" id="KW-0067">ATP-binding</keyword>
<sequence length="414" mass="44622">MDYHSIHGQDISSFDLPSTHRLPTVSAADALEELQTDPSRFVSTGLKALDRVLSIEHDGASEGTEKPGGLQRGQVIEIWGPPGSGKTSFGLQLTSNALSTGGKVVWVDGFRPVCRSRLHGILEEVETPSTPGAEASAGERETRFLHFTCPSLAHIIALLCRPTASAIPQDVTLIVIDSLSALVNQAFPKVQESRRAPKAGLSASARRLQVLQSIISSLQKLAATRDITIVMLSHSATRMQAERGAALIPAINARSWEQGIATRLVLFRDWSAHGGELSGVYMAGLQKLNGKAYIDGIGPVFAFNIEARGLAAVGYDSTQTSLALLTAPPKRKLGDTDFEIADSEEDYGWEDEDTTQMPPNPSQWQGSEDILLGQHDEEGNRRDDVSDDESVPSEQSDPHGPSEQNLDNAKDEPS</sequence>
<evidence type="ECO:0000256" key="5">
    <source>
        <dbReference type="ARBA" id="ARBA00023204"/>
    </source>
</evidence>
<evidence type="ECO:0000256" key="6">
    <source>
        <dbReference type="ARBA" id="ARBA00023242"/>
    </source>
</evidence>
<dbReference type="InterPro" id="IPR014774">
    <property type="entry name" value="KaiC-like_dom"/>
</dbReference>
<organism evidence="9 10">
    <name type="scientific">Neoarthrinium moseri</name>
    <dbReference type="NCBI Taxonomy" id="1658444"/>
    <lineage>
        <taxon>Eukaryota</taxon>
        <taxon>Fungi</taxon>
        <taxon>Dikarya</taxon>
        <taxon>Ascomycota</taxon>
        <taxon>Pezizomycotina</taxon>
        <taxon>Sordariomycetes</taxon>
        <taxon>Xylariomycetidae</taxon>
        <taxon>Amphisphaeriales</taxon>
        <taxon>Apiosporaceae</taxon>
        <taxon>Neoarthrinium</taxon>
    </lineage>
</organism>
<name>A0A9Q0AS35_9PEZI</name>
<dbReference type="GO" id="GO:0033063">
    <property type="term" value="C:Rad51B-Rad51C-Rad51D-XRCC2 complex"/>
    <property type="evidence" value="ECO:0007669"/>
    <property type="project" value="TreeGrafter"/>
</dbReference>
<dbReference type="InterPro" id="IPR003593">
    <property type="entry name" value="AAA+_ATPase"/>
</dbReference>
<dbReference type="GO" id="GO:0000400">
    <property type="term" value="F:four-way junction DNA binding"/>
    <property type="evidence" value="ECO:0007669"/>
    <property type="project" value="TreeGrafter"/>
</dbReference>
<dbReference type="Pfam" id="PF06745">
    <property type="entry name" value="ATPase"/>
    <property type="match status" value="1"/>
</dbReference>
<dbReference type="SMART" id="SM00382">
    <property type="entry name" value="AAA"/>
    <property type="match status" value="1"/>
</dbReference>
<dbReference type="PANTHER" id="PTHR46239">
    <property type="entry name" value="DNA REPAIR PROTEIN RAD51 HOMOLOG 3 RAD51C"/>
    <property type="match status" value="1"/>
</dbReference>
<dbReference type="GO" id="GO:0005657">
    <property type="term" value="C:replication fork"/>
    <property type="evidence" value="ECO:0007669"/>
    <property type="project" value="TreeGrafter"/>
</dbReference>
<evidence type="ECO:0000256" key="3">
    <source>
        <dbReference type="ARBA" id="ARBA00022763"/>
    </source>
</evidence>
<dbReference type="Gene3D" id="3.40.50.300">
    <property type="entry name" value="P-loop containing nucleotide triphosphate hydrolases"/>
    <property type="match status" value="1"/>
</dbReference>
<dbReference type="InterPro" id="IPR027417">
    <property type="entry name" value="P-loop_NTPase"/>
</dbReference>
<evidence type="ECO:0000256" key="2">
    <source>
        <dbReference type="ARBA" id="ARBA00022741"/>
    </source>
</evidence>
<keyword evidence="5" id="KW-0234">DNA repair</keyword>
<evidence type="ECO:0000313" key="10">
    <source>
        <dbReference type="Proteomes" id="UP000829685"/>
    </source>
</evidence>
<gene>
    <name evidence="9" type="ORF">JX265_000269</name>
</gene>
<dbReference type="InterPro" id="IPR020588">
    <property type="entry name" value="RecA_ATP-bd"/>
</dbReference>
<keyword evidence="2" id="KW-0547">Nucleotide-binding</keyword>
<protein>
    <recommendedName>
        <fullName evidence="8">RecA family profile 1 domain-containing protein</fullName>
    </recommendedName>
</protein>
<evidence type="ECO:0000259" key="8">
    <source>
        <dbReference type="PROSITE" id="PS50162"/>
    </source>
</evidence>
<dbReference type="SUPFAM" id="SSF52540">
    <property type="entry name" value="P-loop containing nucleoside triphosphate hydrolases"/>
    <property type="match status" value="1"/>
</dbReference>
<dbReference type="GO" id="GO:0140664">
    <property type="term" value="F:ATP-dependent DNA damage sensor activity"/>
    <property type="evidence" value="ECO:0007669"/>
    <property type="project" value="InterPro"/>
</dbReference>
<comment type="subcellular location">
    <subcellularLocation>
        <location evidence="1">Nucleus</location>
    </subcellularLocation>
</comment>
<feature type="domain" description="RecA family profile 1" evidence="8">
    <location>
        <begin position="38"/>
        <end position="235"/>
    </location>
</feature>
<dbReference type="Proteomes" id="UP000829685">
    <property type="component" value="Unassembled WGS sequence"/>
</dbReference>
<keyword evidence="3" id="KW-0227">DNA damage</keyword>
<evidence type="ECO:0000256" key="1">
    <source>
        <dbReference type="ARBA" id="ARBA00004123"/>
    </source>
</evidence>
<evidence type="ECO:0000256" key="4">
    <source>
        <dbReference type="ARBA" id="ARBA00022840"/>
    </source>
</evidence>
<evidence type="ECO:0000313" key="9">
    <source>
        <dbReference type="EMBL" id="KAI1881443.1"/>
    </source>
</evidence>
<keyword evidence="10" id="KW-1185">Reference proteome</keyword>
<dbReference type="GO" id="GO:0008821">
    <property type="term" value="F:crossover junction DNA endonuclease activity"/>
    <property type="evidence" value="ECO:0007669"/>
    <property type="project" value="TreeGrafter"/>
</dbReference>
<dbReference type="GO" id="GO:0005524">
    <property type="term" value="F:ATP binding"/>
    <property type="evidence" value="ECO:0007669"/>
    <property type="project" value="UniProtKB-KW"/>
</dbReference>
<dbReference type="AlphaFoldDB" id="A0A9Q0AS35"/>
<feature type="region of interest" description="Disordered" evidence="7">
    <location>
        <begin position="346"/>
        <end position="414"/>
    </location>
</feature>
<dbReference type="GO" id="GO:0000707">
    <property type="term" value="P:meiotic DNA recombinase assembly"/>
    <property type="evidence" value="ECO:0007669"/>
    <property type="project" value="TreeGrafter"/>
</dbReference>
<dbReference type="GO" id="GO:0033065">
    <property type="term" value="C:Rad51C-XRCC3 complex"/>
    <property type="evidence" value="ECO:0007669"/>
    <property type="project" value="TreeGrafter"/>
</dbReference>
<proteinExistence type="predicted"/>
<dbReference type="GO" id="GO:0007131">
    <property type="term" value="P:reciprocal meiotic recombination"/>
    <property type="evidence" value="ECO:0007669"/>
    <property type="project" value="TreeGrafter"/>
</dbReference>
<feature type="compositionally biased region" description="Basic and acidic residues" evidence="7">
    <location>
        <begin position="374"/>
        <end position="384"/>
    </location>
</feature>
<dbReference type="PANTHER" id="PTHR46239:SF1">
    <property type="entry name" value="DNA REPAIR PROTEIN RAD51 HOMOLOG 3"/>
    <property type="match status" value="1"/>
</dbReference>
<comment type="caution">
    <text evidence="9">The sequence shown here is derived from an EMBL/GenBank/DDBJ whole genome shotgun (WGS) entry which is preliminary data.</text>
</comment>
<evidence type="ECO:0000256" key="7">
    <source>
        <dbReference type="SAM" id="MobiDB-lite"/>
    </source>
</evidence>